<name>A0ACC0QQI7_9HYPO</name>
<dbReference type="Proteomes" id="UP001065298">
    <property type="component" value="Chromosome 8"/>
</dbReference>
<evidence type="ECO:0000313" key="1">
    <source>
        <dbReference type="EMBL" id="KAI8661001.1"/>
    </source>
</evidence>
<comment type="caution">
    <text evidence="1">The sequence shown here is derived from an EMBL/GenBank/DDBJ whole genome shotgun (WGS) entry which is preliminary data.</text>
</comment>
<sequence>MIFSGYIARNLLIRADLRNHEKIPRYRDASGTHSQVSSHFYNQLNNLSPGYDITKLRKCREHPVTLLEAKEPPEEKGSIEKRACHNGLKQRGYDKGYCWGKCN</sequence>
<proteinExistence type="predicted"/>
<accession>A0ACC0QQI7</accession>
<keyword evidence="2" id="KW-1185">Reference proteome</keyword>
<dbReference type="EMBL" id="CM046510">
    <property type="protein sequence ID" value="KAI8661001.1"/>
    <property type="molecule type" value="Genomic_DNA"/>
</dbReference>
<evidence type="ECO:0000313" key="2">
    <source>
        <dbReference type="Proteomes" id="UP001065298"/>
    </source>
</evidence>
<gene>
    <name evidence="1" type="ORF">NCS57_01079100</name>
</gene>
<reference evidence="1" key="1">
    <citation type="submission" date="2022-06" db="EMBL/GenBank/DDBJ databases">
        <title>Fusarium solani species complex genomes reveal bases of compartmentalisation and animal pathogenesis.</title>
        <authorList>
            <person name="Tsai I.J."/>
        </authorList>
    </citation>
    <scope>NUCLEOTIDE SEQUENCE</scope>
    <source>
        <strain evidence="1">Fu6.1</strain>
    </source>
</reference>
<organism evidence="1 2">
    <name type="scientific">Fusarium keratoplasticum</name>
    <dbReference type="NCBI Taxonomy" id="1328300"/>
    <lineage>
        <taxon>Eukaryota</taxon>
        <taxon>Fungi</taxon>
        <taxon>Dikarya</taxon>
        <taxon>Ascomycota</taxon>
        <taxon>Pezizomycotina</taxon>
        <taxon>Sordariomycetes</taxon>
        <taxon>Hypocreomycetidae</taxon>
        <taxon>Hypocreales</taxon>
        <taxon>Nectriaceae</taxon>
        <taxon>Fusarium</taxon>
        <taxon>Fusarium solani species complex</taxon>
    </lineage>
</organism>
<protein>
    <submittedName>
        <fullName evidence="1">Uncharacterized protein</fullName>
    </submittedName>
</protein>